<name>A0A345ZUV8_9HYPH</name>
<keyword evidence="2" id="KW-1185">Reference proteome</keyword>
<sequence length="67" mass="7638">MWIPTKNDAVEMFARQFGRRYRGSAVKRARETAAALNAKGDHEGFQMWSAVADVIDQSQRQEPRIVS</sequence>
<protein>
    <submittedName>
        <fullName evidence="1">Uncharacterized protein</fullName>
    </submittedName>
</protein>
<dbReference type="RefSeq" id="WP_115690611.1">
    <property type="nucleotide sequence ID" value="NZ_CP031417.1"/>
</dbReference>
<dbReference type="KEGG" id="ptaw:DW352_09410"/>
<dbReference type="OrthoDB" id="8453929at2"/>
<organism evidence="1 2">
    <name type="scientific">Pseudolabrys taiwanensis</name>
    <dbReference type="NCBI Taxonomy" id="331696"/>
    <lineage>
        <taxon>Bacteria</taxon>
        <taxon>Pseudomonadati</taxon>
        <taxon>Pseudomonadota</taxon>
        <taxon>Alphaproteobacteria</taxon>
        <taxon>Hyphomicrobiales</taxon>
        <taxon>Xanthobacteraceae</taxon>
        <taxon>Pseudolabrys</taxon>
    </lineage>
</organism>
<evidence type="ECO:0000313" key="2">
    <source>
        <dbReference type="Proteomes" id="UP000254889"/>
    </source>
</evidence>
<accession>A0A345ZUV8</accession>
<gene>
    <name evidence="1" type="ORF">DW352_09410</name>
</gene>
<dbReference type="AlphaFoldDB" id="A0A345ZUV8"/>
<dbReference type="Proteomes" id="UP000254889">
    <property type="component" value="Chromosome"/>
</dbReference>
<evidence type="ECO:0000313" key="1">
    <source>
        <dbReference type="EMBL" id="AXK80705.1"/>
    </source>
</evidence>
<dbReference type="EMBL" id="CP031417">
    <property type="protein sequence ID" value="AXK80705.1"/>
    <property type="molecule type" value="Genomic_DNA"/>
</dbReference>
<proteinExistence type="predicted"/>
<reference evidence="1 2" key="1">
    <citation type="submission" date="2018-07" db="EMBL/GenBank/DDBJ databases">
        <authorList>
            <person name="Quirk P.G."/>
            <person name="Krulwich T.A."/>
        </authorList>
    </citation>
    <scope>NUCLEOTIDE SEQUENCE [LARGE SCALE GENOMIC DNA]</scope>
    <source>
        <strain evidence="1 2">CC-BB4</strain>
    </source>
</reference>